<dbReference type="GO" id="GO:0016020">
    <property type="term" value="C:membrane"/>
    <property type="evidence" value="ECO:0007669"/>
    <property type="project" value="UniProtKB-SubCell"/>
</dbReference>
<reference evidence="9 10" key="1">
    <citation type="submission" date="2013-11" db="EMBL/GenBank/DDBJ databases">
        <title>Complete genome sequence of the cyanide-degrading bacterium Pseudomonas pseudoalcaligenes CECT 5344.</title>
        <authorList>
            <person name="Wibberg D."/>
            <person name="Puehler A."/>
            <person name="Schlueter A."/>
        </authorList>
    </citation>
    <scope>NUCLEOTIDE SEQUENCE [LARGE SCALE GENOMIC DNA]</scope>
    <source>
        <strain evidence="10">CECT 5344</strain>
    </source>
</reference>
<evidence type="ECO:0000256" key="3">
    <source>
        <dbReference type="ARBA" id="ARBA00022989"/>
    </source>
</evidence>
<evidence type="ECO:0000256" key="7">
    <source>
        <dbReference type="SAM" id="MobiDB-lite"/>
    </source>
</evidence>
<evidence type="ECO:0000256" key="6">
    <source>
        <dbReference type="PROSITE-ProRule" id="PRU00284"/>
    </source>
</evidence>
<keyword evidence="4" id="KW-0472">Membrane</keyword>
<evidence type="ECO:0000313" key="10">
    <source>
        <dbReference type="Proteomes" id="UP000032841"/>
    </source>
</evidence>
<keyword evidence="2" id="KW-0812">Transmembrane</keyword>
<dbReference type="eggNOG" id="COG0840">
    <property type="taxonomic scope" value="Bacteria"/>
</dbReference>
<dbReference type="KEGG" id="ppse:BN5_3940"/>
<dbReference type="PANTHER" id="PTHR32089:SF112">
    <property type="entry name" value="LYSOZYME-LIKE PROTEIN-RELATED"/>
    <property type="match status" value="1"/>
</dbReference>
<dbReference type="Gene3D" id="1.10.287.950">
    <property type="entry name" value="Methyl-accepting chemotaxis protein"/>
    <property type="match status" value="1"/>
</dbReference>
<dbReference type="InterPro" id="IPR004089">
    <property type="entry name" value="MCPsignal_dom"/>
</dbReference>
<dbReference type="HOGENOM" id="CLU_000445_107_18_6"/>
<dbReference type="AlphaFoldDB" id="W6R183"/>
<evidence type="ECO:0000256" key="2">
    <source>
        <dbReference type="ARBA" id="ARBA00022692"/>
    </source>
</evidence>
<keyword evidence="3" id="KW-1133">Transmembrane helix</keyword>
<evidence type="ECO:0000256" key="1">
    <source>
        <dbReference type="ARBA" id="ARBA00004370"/>
    </source>
</evidence>
<protein>
    <submittedName>
        <fullName evidence="9">Methyl-accepting chemotaxis protein tlpB</fullName>
    </submittedName>
</protein>
<keyword evidence="5 6" id="KW-0807">Transducer</keyword>
<dbReference type="PANTHER" id="PTHR32089">
    <property type="entry name" value="METHYL-ACCEPTING CHEMOTAXIS PROTEIN MCPB"/>
    <property type="match status" value="1"/>
</dbReference>
<gene>
    <name evidence="9" type="ORF">BN5_3940</name>
</gene>
<organism evidence="9 10">
    <name type="scientific">Ectopseudomonas oleovorans (strain CECT 5344)</name>
    <name type="common">Pseudomonas pseudoalcaligenes</name>
    <dbReference type="NCBI Taxonomy" id="1182590"/>
    <lineage>
        <taxon>Bacteria</taxon>
        <taxon>Pseudomonadati</taxon>
        <taxon>Pseudomonadota</taxon>
        <taxon>Gammaproteobacteria</taxon>
        <taxon>Pseudomonadales</taxon>
        <taxon>Pseudomonadaceae</taxon>
        <taxon>Ectopseudomonas</taxon>
    </lineage>
</organism>
<sequence length="165" mass="17486">MVADEVRSLSNRTQDSTQEIAQTVDNLQRVVGQSVTLMEEACSQADGDIGSVLAMGDELQNIVDSVQRVSDRLAQIATAAEQQAATADEVSGNIQQVDQAAGQLLDGAQAVSSAAEQLRLGSERAGAEYRALHPRLKPGKDCRGRHDPRRRAPGISGLLSPINGL</sequence>
<name>W6R183_ECTO5</name>
<evidence type="ECO:0000256" key="5">
    <source>
        <dbReference type="ARBA" id="ARBA00023224"/>
    </source>
</evidence>
<dbReference type="Proteomes" id="UP000032841">
    <property type="component" value="Chromosome"/>
</dbReference>
<dbReference type="PROSITE" id="PS50111">
    <property type="entry name" value="CHEMOTAXIS_TRANSDUC_2"/>
    <property type="match status" value="1"/>
</dbReference>
<feature type="domain" description="Methyl-accepting transducer" evidence="8">
    <location>
        <begin position="1"/>
        <end position="98"/>
    </location>
</feature>
<dbReference type="SUPFAM" id="SSF58104">
    <property type="entry name" value="Methyl-accepting chemotaxis protein (MCP) signaling domain"/>
    <property type="match status" value="1"/>
</dbReference>
<evidence type="ECO:0000256" key="4">
    <source>
        <dbReference type="ARBA" id="ARBA00023136"/>
    </source>
</evidence>
<accession>W6R183</accession>
<evidence type="ECO:0000259" key="8">
    <source>
        <dbReference type="PROSITE" id="PS50111"/>
    </source>
</evidence>
<dbReference type="GO" id="GO:0006935">
    <property type="term" value="P:chemotaxis"/>
    <property type="evidence" value="ECO:0007669"/>
    <property type="project" value="UniProtKB-ARBA"/>
</dbReference>
<proteinExistence type="predicted"/>
<feature type="region of interest" description="Disordered" evidence="7">
    <location>
        <begin position="136"/>
        <end position="165"/>
    </location>
</feature>
<comment type="subcellular location">
    <subcellularLocation>
        <location evidence="1">Membrane</location>
    </subcellularLocation>
</comment>
<dbReference type="EMBL" id="HG916826">
    <property type="protein sequence ID" value="CDM42482.1"/>
    <property type="molecule type" value="Genomic_DNA"/>
</dbReference>
<dbReference type="Pfam" id="PF00015">
    <property type="entry name" value="MCPsignal"/>
    <property type="match status" value="1"/>
</dbReference>
<evidence type="ECO:0000313" key="9">
    <source>
        <dbReference type="EMBL" id="CDM42482.1"/>
    </source>
</evidence>
<dbReference type="GO" id="GO:0007165">
    <property type="term" value="P:signal transduction"/>
    <property type="evidence" value="ECO:0007669"/>
    <property type="project" value="UniProtKB-KW"/>
</dbReference>